<dbReference type="EMBL" id="CM029052">
    <property type="protein sequence ID" value="KAG2556817.1"/>
    <property type="molecule type" value="Genomic_DNA"/>
</dbReference>
<protein>
    <submittedName>
        <fullName evidence="1">Uncharacterized protein</fullName>
    </submittedName>
</protein>
<accession>A0A8T0P419</accession>
<name>A0A8T0P419_PANVG</name>
<dbReference type="Proteomes" id="UP000823388">
    <property type="component" value="Chromosome 8N"/>
</dbReference>
<sequence>MDQRPPLGDITNAPKQVLRSNINKRARIHEDDDELRNIRHQKARDCYANMPFDKKALNARKRENYDRSKAEKQSGGSLSCFVCSNDMFVQEERIEITIIYLLVHTACGTRIIFQIIYLCDRCPFMRLFLYIFLLEFY</sequence>
<organism evidence="1 2">
    <name type="scientific">Panicum virgatum</name>
    <name type="common">Blackwell switchgrass</name>
    <dbReference type="NCBI Taxonomy" id="38727"/>
    <lineage>
        <taxon>Eukaryota</taxon>
        <taxon>Viridiplantae</taxon>
        <taxon>Streptophyta</taxon>
        <taxon>Embryophyta</taxon>
        <taxon>Tracheophyta</taxon>
        <taxon>Spermatophyta</taxon>
        <taxon>Magnoliopsida</taxon>
        <taxon>Liliopsida</taxon>
        <taxon>Poales</taxon>
        <taxon>Poaceae</taxon>
        <taxon>PACMAD clade</taxon>
        <taxon>Panicoideae</taxon>
        <taxon>Panicodae</taxon>
        <taxon>Paniceae</taxon>
        <taxon>Panicinae</taxon>
        <taxon>Panicum</taxon>
        <taxon>Panicum sect. Hiantes</taxon>
    </lineage>
</organism>
<dbReference type="AlphaFoldDB" id="A0A8T0P419"/>
<evidence type="ECO:0000313" key="2">
    <source>
        <dbReference type="Proteomes" id="UP000823388"/>
    </source>
</evidence>
<comment type="caution">
    <text evidence="1">The sequence shown here is derived from an EMBL/GenBank/DDBJ whole genome shotgun (WGS) entry which is preliminary data.</text>
</comment>
<gene>
    <name evidence="1" type="ORF">PVAP13_8NG153700</name>
</gene>
<proteinExistence type="predicted"/>
<keyword evidence="2" id="KW-1185">Reference proteome</keyword>
<reference evidence="1" key="1">
    <citation type="submission" date="2020-05" db="EMBL/GenBank/DDBJ databases">
        <title>WGS assembly of Panicum virgatum.</title>
        <authorList>
            <person name="Lovell J.T."/>
            <person name="Jenkins J."/>
            <person name="Shu S."/>
            <person name="Juenger T.E."/>
            <person name="Schmutz J."/>
        </authorList>
    </citation>
    <scope>NUCLEOTIDE SEQUENCE</scope>
    <source>
        <strain evidence="1">AP13</strain>
    </source>
</reference>
<evidence type="ECO:0000313" key="1">
    <source>
        <dbReference type="EMBL" id="KAG2556817.1"/>
    </source>
</evidence>